<proteinExistence type="predicted"/>
<dbReference type="SUPFAM" id="SSF51905">
    <property type="entry name" value="FAD/NAD(P)-binding domain"/>
    <property type="match status" value="1"/>
</dbReference>
<dbReference type="Pfam" id="PF21688">
    <property type="entry name" value="FAD-depend_C"/>
    <property type="match status" value="1"/>
</dbReference>
<dbReference type="PANTHER" id="PTHR42842:SF3">
    <property type="entry name" value="FAD_NAD(P)-BINDING OXIDOREDUCTASE FAMILY PROTEIN"/>
    <property type="match status" value="1"/>
</dbReference>
<accession>A0A7R7ELB0</accession>
<reference evidence="2 3" key="1">
    <citation type="submission" date="2020-11" db="EMBL/GenBank/DDBJ databases">
        <title>Draft genome sequencing of a Lachnospiraceae strain isolated from anoxic soil subjected to BSD treatment.</title>
        <authorList>
            <person name="Uek A."/>
            <person name="Tonouchi A."/>
        </authorList>
    </citation>
    <scope>NUCLEOTIDE SEQUENCE [LARGE SCALE GENOMIC DNA]</scope>
    <source>
        <strain evidence="2 3">TB5</strain>
    </source>
</reference>
<dbReference type="PRINTS" id="PR00368">
    <property type="entry name" value="FADPNR"/>
</dbReference>
<dbReference type="Gene3D" id="3.50.50.60">
    <property type="entry name" value="FAD/NAD(P)-binding domain"/>
    <property type="match status" value="2"/>
</dbReference>
<dbReference type="RefSeq" id="WP_271715797.1">
    <property type="nucleotide sequence ID" value="NZ_AP024169.1"/>
</dbReference>
<protein>
    <recommendedName>
        <fullName evidence="1">FAD-dependent protein C-terminal domain-containing protein</fullName>
    </recommendedName>
</protein>
<name>A0A7R7ELB0_9FIRM</name>
<keyword evidence="3" id="KW-1185">Reference proteome</keyword>
<dbReference type="PIRSF" id="PIRSF038984">
    <property type="entry name" value="FAD_binding_protein"/>
    <property type="match status" value="1"/>
</dbReference>
<dbReference type="EMBL" id="AP024169">
    <property type="protein sequence ID" value="BCN30587.1"/>
    <property type="molecule type" value="Genomic_DNA"/>
</dbReference>
<dbReference type="InterPro" id="IPR028348">
    <property type="entry name" value="FAD-binding_protein"/>
</dbReference>
<sequence>MIRIAQLKLDIGHTEDELKKKISKQLKLNDQQVKKYTIIKKSIDARKKNDIKYIYTIDVEVNEETKVVKRLNDANISIAEESKYTFAPTGTNKMLHRPIVVGSGPAGLFCAYQLAEQGYKPLVIERGDEVDKRVEEVNRFWKNNELNPNCNVQFGEGGAGTFSDGKLNTMVKEKFGRNKRVLEVFVEHGAPSEILYLNKPHIGTDLLRDVVKNMRNEIIRLGGEFRFQTRLTDIHVEDNRIVSIEVNNKEIIPCDVLCLAIGHSARDTFSLLYKKGLTMMKKPFAIGVRIQHAQELISRSQYGDSYQKLPPADYKLTYQAGNGRGVYSFCMCPGGYVVNSSSEEKRLVVNGMSNHDRAEDNANSAMIVTVTPEDFDAILPLINHGKNEMITSDNPLVGVEFQRRWEELAYQAGKGLIPVQLYGDLCENKISTNYGKIKQIMKGDTSFANLRECLPEYVIDTLIEGIEAFDKKIHGFADKEAILAGVETRTSSPVRIIRDDNMESNVQGIYPCGEGAGYAGGITSAGMDGIKVYEAIACKYKHV</sequence>
<dbReference type="PANTHER" id="PTHR42842">
    <property type="entry name" value="FAD/NAD(P)-BINDING OXIDOREDUCTASE"/>
    <property type="match status" value="1"/>
</dbReference>
<dbReference type="Proteomes" id="UP000595897">
    <property type="component" value="Chromosome"/>
</dbReference>
<dbReference type="KEGG" id="ahb:bsdtb5_18820"/>
<dbReference type="InterPro" id="IPR049516">
    <property type="entry name" value="FAD-depend_C"/>
</dbReference>
<dbReference type="Pfam" id="PF13450">
    <property type="entry name" value="NAD_binding_8"/>
    <property type="match status" value="1"/>
</dbReference>
<feature type="domain" description="FAD-dependent protein C-terminal" evidence="1">
    <location>
        <begin position="283"/>
        <end position="490"/>
    </location>
</feature>
<evidence type="ECO:0000259" key="1">
    <source>
        <dbReference type="Pfam" id="PF21688"/>
    </source>
</evidence>
<dbReference type="AlphaFoldDB" id="A0A7R7ELB0"/>
<dbReference type="InterPro" id="IPR036188">
    <property type="entry name" value="FAD/NAD-bd_sf"/>
</dbReference>
<organism evidence="2 3">
    <name type="scientific">Anaeromicropila herbilytica</name>
    <dbReference type="NCBI Taxonomy" id="2785025"/>
    <lineage>
        <taxon>Bacteria</taxon>
        <taxon>Bacillati</taxon>
        <taxon>Bacillota</taxon>
        <taxon>Clostridia</taxon>
        <taxon>Lachnospirales</taxon>
        <taxon>Lachnospiraceae</taxon>
        <taxon>Anaeromicropila</taxon>
    </lineage>
</organism>
<evidence type="ECO:0000313" key="3">
    <source>
        <dbReference type="Proteomes" id="UP000595897"/>
    </source>
</evidence>
<dbReference type="Gene3D" id="3.30.70.2700">
    <property type="match status" value="1"/>
</dbReference>
<evidence type="ECO:0000313" key="2">
    <source>
        <dbReference type="EMBL" id="BCN30587.1"/>
    </source>
</evidence>
<gene>
    <name evidence="2" type="ORF">bsdtb5_18820</name>
</gene>